<reference evidence="1 2" key="1">
    <citation type="journal article" date="2022" name="G3 (Bethesda)">
        <title>Whole-genome sequence and methylome profiling of the almond [Prunus dulcis (Mill.) D.A. Webb] cultivar 'Nonpareil'.</title>
        <authorList>
            <person name="D'Amico-Willman K.M."/>
            <person name="Ouma W.Z."/>
            <person name="Meulia T."/>
            <person name="Sideli G.M."/>
            <person name="Gradziel T.M."/>
            <person name="Fresnedo-Ramirez J."/>
        </authorList>
    </citation>
    <scope>NUCLEOTIDE SEQUENCE [LARGE SCALE GENOMIC DNA]</scope>
    <source>
        <strain evidence="1">Clone GOH B32 T37-40</strain>
    </source>
</reference>
<dbReference type="Proteomes" id="UP001054821">
    <property type="component" value="Chromosome 6"/>
</dbReference>
<evidence type="ECO:0000313" key="2">
    <source>
        <dbReference type="Proteomes" id="UP001054821"/>
    </source>
</evidence>
<evidence type="ECO:0000313" key="1">
    <source>
        <dbReference type="EMBL" id="KAI5324053.1"/>
    </source>
</evidence>
<protein>
    <submittedName>
        <fullName evidence="1">Uncharacterized protein</fullName>
    </submittedName>
</protein>
<proteinExistence type="predicted"/>
<keyword evidence="2" id="KW-1185">Reference proteome</keyword>
<sequence length="226" mass="24777">MQSWVIRLFNRDQTIRTCVLGILAPLGTPRFVIGGRGPCGARLIKFRHLTPQLIMSLSRVPPSCFETVSFINNAPRVSGTLELCVARNAAQADQCSSEARKDCNSNRSGISEACEDCGSDRSGTSEACEDGIDVVCFLMSSEDGRKSPSSQVPLYMWGGSQVYKKRFVANLHHGRTGAQFQKWPAAYASTIPDDVHVKLANRLTDDVPCVDANDPDEGDMHPMLRK</sequence>
<dbReference type="EMBL" id="JAJFAZ020000006">
    <property type="protein sequence ID" value="KAI5324053.1"/>
    <property type="molecule type" value="Genomic_DNA"/>
</dbReference>
<comment type="caution">
    <text evidence="1">The sequence shown here is derived from an EMBL/GenBank/DDBJ whole genome shotgun (WGS) entry which is preliminary data.</text>
</comment>
<accession>A0AAD4YXB7</accession>
<gene>
    <name evidence="1" type="ORF">L3X38_033126</name>
</gene>
<name>A0AAD4YXB7_PRUDU</name>
<dbReference type="AlphaFoldDB" id="A0AAD4YXB7"/>
<organism evidence="1 2">
    <name type="scientific">Prunus dulcis</name>
    <name type="common">Almond</name>
    <name type="synonym">Amygdalus dulcis</name>
    <dbReference type="NCBI Taxonomy" id="3755"/>
    <lineage>
        <taxon>Eukaryota</taxon>
        <taxon>Viridiplantae</taxon>
        <taxon>Streptophyta</taxon>
        <taxon>Embryophyta</taxon>
        <taxon>Tracheophyta</taxon>
        <taxon>Spermatophyta</taxon>
        <taxon>Magnoliopsida</taxon>
        <taxon>eudicotyledons</taxon>
        <taxon>Gunneridae</taxon>
        <taxon>Pentapetalae</taxon>
        <taxon>rosids</taxon>
        <taxon>fabids</taxon>
        <taxon>Rosales</taxon>
        <taxon>Rosaceae</taxon>
        <taxon>Amygdaloideae</taxon>
        <taxon>Amygdaleae</taxon>
        <taxon>Prunus</taxon>
    </lineage>
</organism>